<name>A0ABV0SSH5_9TELE</name>
<protein>
    <submittedName>
        <fullName evidence="1">Uncharacterized protein</fullName>
    </submittedName>
</protein>
<comment type="caution">
    <text evidence="1">The sequence shown here is derived from an EMBL/GenBank/DDBJ whole genome shotgun (WGS) entry which is preliminary data.</text>
</comment>
<keyword evidence="2" id="KW-1185">Reference proteome</keyword>
<organism evidence="1 2">
    <name type="scientific">Ilyodon furcidens</name>
    <name type="common">goldbreast splitfin</name>
    <dbReference type="NCBI Taxonomy" id="33524"/>
    <lineage>
        <taxon>Eukaryota</taxon>
        <taxon>Metazoa</taxon>
        <taxon>Chordata</taxon>
        <taxon>Craniata</taxon>
        <taxon>Vertebrata</taxon>
        <taxon>Euteleostomi</taxon>
        <taxon>Actinopterygii</taxon>
        <taxon>Neopterygii</taxon>
        <taxon>Teleostei</taxon>
        <taxon>Neoteleostei</taxon>
        <taxon>Acanthomorphata</taxon>
        <taxon>Ovalentaria</taxon>
        <taxon>Atherinomorphae</taxon>
        <taxon>Cyprinodontiformes</taxon>
        <taxon>Goodeidae</taxon>
        <taxon>Ilyodon</taxon>
    </lineage>
</organism>
<reference evidence="1 2" key="1">
    <citation type="submission" date="2021-06" db="EMBL/GenBank/DDBJ databases">
        <authorList>
            <person name="Palmer J.M."/>
        </authorList>
    </citation>
    <scope>NUCLEOTIDE SEQUENCE [LARGE SCALE GENOMIC DNA]</scope>
    <source>
        <strain evidence="2">if_2019</strain>
        <tissue evidence="1">Muscle</tissue>
    </source>
</reference>
<proteinExistence type="predicted"/>
<feature type="non-terminal residue" evidence="1">
    <location>
        <position position="1"/>
    </location>
</feature>
<accession>A0ABV0SSH5</accession>
<dbReference type="EMBL" id="JAHRIQ010008714">
    <property type="protein sequence ID" value="MEQ2223548.1"/>
    <property type="molecule type" value="Genomic_DNA"/>
</dbReference>
<sequence>TELIIPVTSVMEDQLYEHVSHQLCLGVAHFMIKTKSIRDISYILISSNFYSKADLGVGSKPAFLNAGSSFNGSVTRILFLLLRINFILLGQANKNQSTLQKVWKPSFF</sequence>
<gene>
    <name evidence="1" type="ORF">ILYODFUR_037834</name>
</gene>
<dbReference type="Proteomes" id="UP001482620">
    <property type="component" value="Unassembled WGS sequence"/>
</dbReference>
<evidence type="ECO:0000313" key="2">
    <source>
        <dbReference type="Proteomes" id="UP001482620"/>
    </source>
</evidence>
<evidence type="ECO:0000313" key="1">
    <source>
        <dbReference type="EMBL" id="MEQ2223548.1"/>
    </source>
</evidence>